<proteinExistence type="predicted"/>
<dbReference type="GO" id="GO:0005886">
    <property type="term" value="C:plasma membrane"/>
    <property type="evidence" value="ECO:0007669"/>
    <property type="project" value="TreeGrafter"/>
</dbReference>
<reference evidence="4 5" key="1">
    <citation type="submission" date="2019-07" db="EMBL/GenBank/DDBJ databases">
        <title>De Novo Assembly of kiwifruit Actinidia rufa.</title>
        <authorList>
            <person name="Sugita-Konishi S."/>
            <person name="Sato K."/>
            <person name="Mori E."/>
            <person name="Abe Y."/>
            <person name="Kisaki G."/>
            <person name="Hamano K."/>
            <person name="Suezawa K."/>
            <person name="Otani M."/>
            <person name="Fukuda T."/>
            <person name="Manabe T."/>
            <person name="Gomi K."/>
            <person name="Tabuchi M."/>
            <person name="Akimitsu K."/>
            <person name="Kataoka I."/>
        </authorList>
    </citation>
    <scope>NUCLEOTIDE SEQUENCE [LARGE SCALE GENOMIC DNA]</scope>
    <source>
        <strain evidence="5">cv. Fuchu</strain>
    </source>
</reference>
<feature type="transmembrane region" description="Helical" evidence="3">
    <location>
        <begin position="24"/>
        <end position="47"/>
    </location>
</feature>
<keyword evidence="3" id="KW-0812">Transmembrane</keyword>
<protein>
    <recommendedName>
        <fullName evidence="6">Late embryogenesis abundant (LEA) hydroxyproline-rich glycoprotein family</fullName>
    </recommendedName>
</protein>
<accession>A0A7J0EW05</accession>
<keyword evidence="5" id="KW-1185">Reference proteome</keyword>
<dbReference type="AlphaFoldDB" id="A0A7J0EW05"/>
<comment type="subcellular location">
    <subcellularLocation>
        <location evidence="1">Membrane</location>
    </subcellularLocation>
</comment>
<evidence type="ECO:0000313" key="4">
    <source>
        <dbReference type="EMBL" id="GFY90169.1"/>
    </source>
</evidence>
<dbReference type="GO" id="GO:0009506">
    <property type="term" value="C:plasmodesma"/>
    <property type="evidence" value="ECO:0007669"/>
    <property type="project" value="TreeGrafter"/>
</dbReference>
<evidence type="ECO:0000256" key="2">
    <source>
        <dbReference type="ARBA" id="ARBA00023136"/>
    </source>
</evidence>
<gene>
    <name evidence="4" type="ORF">Acr_07g0003660</name>
</gene>
<dbReference type="InterPro" id="IPR044839">
    <property type="entry name" value="NDR1-like"/>
</dbReference>
<sequence length="221" mass="24259">MAEDHKHKGSGVRFRYAPRDPRRALFGCIAIFLLGAGITALTVWLVYRPQKPRFAIVGVAVFNLNNTSPPPFLSTTMQFVIITTNPNKRVSIFYDHLSVSVLYHNQMITQPVTMPPLFQVQHSTIQLAPILGGGGAVPVSPEVCYGLGMEEAYGTVGLRLVVLGKLRWKAGAITTGHYGIYVTCDVLLRLRKGFGVKCLLLHLQFAMLMYNLAISSGLASL</sequence>
<evidence type="ECO:0008006" key="6">
    <source>
        <dbReference type="Google" id="ProtNLM"/>
    </source>
</evidence>
<dbReference type="EMBL" id="BJWL01000007">
    <property type="protein sequence ID" value="GFY90169.1"/>
    <property type="molecule type" value="Genomic_DNA"/>
</dbReference>
<dbReference type="OrthoDB" id="746161at2759"/>
<comment type="caution">
    <text evidence="4">The sequence shown here is derived from an EMBL/GenBank/DDBJ whole genome shotgun (WGS) entry which is preliminary data.</text>
</comment>
<keyword evidence="2 3" id="KW-0472">Membrane</keyword>
<evidence type="ECO:0000313" key="5">
    <source>
        <dbReference type="Proteomes" id="UP000585474"/>
    </source>
</evidence>
<organism evidence="4 5">
    <name type="scientific">Actinidia rufa</name>
    <dbReference type="NCBI Taxonomy" id="165716"/>
    <lineage>
        <taxon>Eukaryota</taxon>
        <taxon>Viridiplantae</taxon>
        <taxon>Streptophyta</taxon>
        <taxon>Embryophyta</taxon>
        <taxon>Tracheophyta</taxon>
        <taxon>Spermatophyta</taxon>
        <taxon>Magnoliopsida</taxon>
        <taxon>eudicotyledons</taxon>
        <taxon>Gunneridae</taxon>
        <taxon>Pentapetalae</taxon>
        <taxon>asterids</taxon>
        <taxon>Ericales</taxon>
        <taxon>Actinidiaceae</taxon>
        <taxon>Actinidia</taxon>
    </lineage>
</organism>
<dbReference type="GO" id="GO:0098542">
    <property type="term" value="P:defense response to other organism"/>
    <property type="evidence" value="ECO:0007669"/>
    <property type="project" value="InterPro"/>
</dbReference>
<name>A0A7J0EW05_9ERIC</name>
<dbReference type="PANTHER" id="PTHR31415">
    <property type="entry name" value="OS05G0367900 PROTEIN"/>
    <property type="match status" value="1"/>
</dbReference>
<dbReference type="PANTHER" id="PTHR31415:SF9">
    <property type="entry name" value="OS05G0367900 PROTEIN"/>
    <property type="match status" value="1"/>
</dbReference>
<keyword evidence="3" id="KW-1133">Transmembrane helix</keyword>
<dbReference type="Proteomes" id="UP000585474">
    <property type="component" value="Unassembled WGS sequence"/>
</dbReference>
<evidence type="ECO:0000256" key="3">
    <source>
        <dbReference type="SAM" id="Phobius"/>
    </source>
</evidence>
<evidence type="ECO:0000256" key="1">
    <source>
        <dbReference type="ARBA" id="ARBA00004370"/>
    </source>
</evidence>